<dbReference type="InterPro" id="IPR036663">
    <property type="entry name" value="Fumarylacetoacetase_C_sf"/>
</dbReference>
<comment type="similarity">
    <text evidence="1">Belongs to the FAH family.</text>
</comment>
<reference evidence="5" key="1">
    <citation type="submission" date="2023-07" db="EMBL/GenBank/DDBJ databases">
        <title>30 novel species of actinomycetes from the DSMZ collection.</title>
        <authorList>
            <person name="Nouioui I."/>
        </authorList>
    </citation>
    <scope>NUCLEOTIDE SEQUENCE [LARGE SCALE GENOMIC DNA]</scope>
    <source>
        <strain evidence="5">DSM 44917</strain>
    </source>
</reference>
<dbReference type="EMBL" id="JAVREN010000012">
    <property type="protein sequence ID" value="MDT0307549.1"/>
    <property type="molecule type" value="Genomic_DNA"/>
</dbReference>
<dbReference type="RefSeq" id="WP_311630496.1">
    <property type="nucleotide sequence ID" value="NZ_JAVREN010000012.1"/>
</dbReference>
<feature type="domain" description="Fumarylacetoacetase-like C-terminal" evidence="3">
    <location>
        <begin position="71"/>
        <end position="281"/>
    </location>
</feature>
<evidence type="ECO:0000259" key="3">
    <source>
        <dbReference type="Pfam" id="PF01557"/>
    </source>
</evidence>
<comment type="caution">
    <text evidence="4">The sequence shown here is derived from an EMBL/GenBank/DDBJ whole genome shotgun (WGS) entry which is preliminary data.</text>
</comment>
<dbReference type="PANTHER" id="PTHR42796:SF4">
    <property type="entry name" value="FUMARYLACETOACETATE HYDROLASE DOMAIN-CONTAINING PROTEIN 2A"/>
    <property type="match status" value="1"/>
</dbReference>
<accession>A0ABU2L7K8</accession>
<protein>
    <submittedName>
        <fullName evidence="4">Fumarylacetoacetate hydrolase family protein</fullName>
    </submittedName>
</protein>
<proteinExistence type="inferred from homology"/>
<keyword evidence="2" id="KW-0479">Metal-binding</keyword>
<evidence type="ECO:0000313" key="5">
    <source>
        <dbReference type="Proteomes" id="UP001183388"/>
    </source>
</evidence>
<organism evidence="4 5">
    <name type="scientific">Streptomyces boetiae</name>
    <dbReference type="NCBI Taxonomy" id="3075541"/>
    <lineage>
        <taxon>Bacteria</taxon>
        <taxon>Bacillati</taxon>
        <taxon>Actinomycetota</taxon>
        <taxon>Actinomycetes</taxon>
        <taxon>Kitasatosporales</taxon>
        <taxon>Streptomycetaceae</taxon>
        <taxon>Streptomyces</taxon>
    </lineage>
</organism>
<evidence type="ECO:0000256" key="1">
    <source>
        <dbReference type="ARBA" id="ARBA00010211"/>
    </source>
</evidence>
<keyword evidence="5" id="KW-1185">Reference proteome</keyword>
<evidence type="ECO:0000256" key="2">
    <source>
        <dbReference type="ARBA" id="ARBA00022723"/>
    </source>
</evidence>
<dbReference type="InterPro" id="IPR051121">
    <property type="entry name" value="FAH"/>
</dbReference>
<sequence>MAGEEIFPLADLLPPAHRPAPLPDGFRGLLPAWDQWVDAVEKALAGQAPCAPVPPAAIGAFLPPLTDPSAVYGAAANYSDHVAEMGAQAPDPADGPPFHFLLPPASLVGHGRPVPRPRGVRRLDWEVELAAVIGRETDGIAPERALEQVAGYTVANDLSCRDEEFRSPLFGMDWLRHKGWRGLTPLGPCVVPARFVPDPSALRLRLSVNGVTRQDSHTGLMIHSVAQQISALSALAPLRPGDLLLTGTPAGTATAHQGRYLKPGDRVVAAIDGVGRLENRIT</sequence>
<dbReference type="Gene3D" id="3.90.850.10">
    <property type="entry name" value="Fumarylacetoacetase-like, C-terminal domain"/>
    <property type="match status" value="1"/>
</dbReference>
<name>A0ABU2L7K8_9ACTN</name>
<gene>
    <name evidence="4" type="ORF">RM780_11315</name>
</gene>
<keyword evidence="4" id="KW-0378">Hydrolase</keyword>
<dbReference type="SUPFAM" id="SSF56529">
    <property type="entry name" value="FAH"/>
    <property type="match status" value="1"/>
</dbReference>
<dbReference type="PANTHER" id="PTHR42796">
    <property type="entry name" value="FUMARYLACETOACETATE HYDROLASE DOMAIN-CONTAINING PROTEIN 2A-RELATED"/>
    <property type="match status" value="1"/>
</dbReference>
<dbReference type="InterPro" id="IPR011234">
    <property type="entry name" value="Fumarylacetoacetase-like_C"/>
</dbReference>
<dbReference type="Pfam" id="PF01557">
    <property type="entry name" value="FAA_hydrolase"/>
    <property type="match status" value="1"/>
</dbReference>
<dbReference type="GO" id="GO:0016787">
    <property type="term" value="F:hydrolase activity"/>
    <property type="evidence" value="ECO:0007669"/>
    <property type="project" value="UniProtKB-KW"/>
</dbReference>
<dbReference type="Proteomes" id="UP001183388">
    <property type="component" value="Unassembled WGS sequence"/>
</dbReference>
<evidence type="ECO:0000313" key="4">
    <source>
        <dbReference type="EMBL" id="MDT0307549.1"/>
    </source>
</evidence>